<dbReference type="PANTHER" id="PTHR17985">
    <property type="entry name" value="SER/THR-RICH PROTEIN T10 IN DGCR REGION"/>
    <property type="match status" value="1"/>
</dbReference>
<dbReference type="Pfam" id="PF05742">
    <property type="entry name" value="TANGO2"/>
    <property type="match status" value="1"/>
</dbReference>
<accession>A0A095U078</accession>
<keyword evidence="2" id="KW-1185">Reference proteome</keyword>
<reference evidence="1 2" key="1">
    <citation type="submission" date="2014-09" db="EMBL/GenBank/DDBJ databases">
        <title>Whole Genome Shotgun of Flavobacterium aquatile LMG 4008.</title>
        <authorList>
            <person name="Gale A.N."/>
            <person name="Pipes S.E."/>
            <person name="Newman J.D."/>
        </authorList>
    </citation>
    <scope>NUCLEOTIDE SEQUENCE [LARGE SCALE GENOMIC DNA]</scope>
    <source>
        <strain evidence="1 2">LMG 4008</strain>
    </source>
</reference>
<dbReference type="InterPro" id="IPR008551">
    <property type="entry name" value="TANGO2"/>
</dbReference>
<comment type="caution">
    <text evidence="1">The sequence shown here is derived from an EMBL/GenBank/DDBJ whole genome shotgun (WGS) entry which is preliminary data.</text>
</comment>
<organism evidence="1 2">
    <name type="scientific">Flavobacterium aquatile LMG 4008 = ATCC 11947</name>
    <dbReference type="NCBI Taxonomy" id="1453498"/>
    <lineage>
        <taxon>Bacteria</taxon>
        <taxon>Pseudomonadati</taxon>
        <taxon>Bacteroidota</taxon>
        <taxon>Flavobacteriia</taxon>
        <taxon>Flavobacteriales</taxon>
        <taxon>Flavobacteriaceae</taxon>
        <taxon>Flavobacterium</taxon>
    </lineage>
</organism>
<dbReference type="AlphaFoldDB" id="A0A095U078"/>
<protein>
    <recommendedName>
        <fullName evidence="3">Transport and Golgi organization protein 2</fullName>
    </recommendedName>
</protein>
<dbReference type="OrthoDB" id="4380123at2"/>
<dbReference type="eggNOG" id="COG3332">
    <property type="taxonomic scope" value="Bacteria"/>
</dbReference>
<dbReference type="STRING" id="1453498.LG45_06870"/>
<evidence type="ECO:0008006" key="3">
    <source>
        <dbReference type="Google" id="ProtNLM"/>
    </source>
</evidence>
<evidence type="ECO:0000313" key="2">
    <source>
        <dbReference type="Proteomes" id="UP000029554"/>
    </source>
</evidence>
<proteinExistence type="predicted"/>
<name>A0A095U078_9FLAO</name>
<dbReference type="Proteomes" id="UP000029554">
    <property type="component" value="Unassembled WGS sequence"/>
</dbReference>
<sequence>MCTVSFVFSNGKAILTHNRDEKTARPNAIEPKSYLVNNKNIIFPKDPKAGGTWYAITEDATVLVLLNGADEKHQLKPSYRKSRGLIVLDVISSDSPIEAWKSIDLSNIEPFTLVLFQDSKLYQLRWNEIEKSTISLDVTQNHIWSSSTLYPKDVRDKRANWFHTFLDTKPEVDATEMFNFHRYTEGENLENGLVINRNDFMKTLSITQTVIEKNKVVLSHYDLQQQKDFTNTFITI</sequence>
<gene>
    <name evidence="1" type="ORF">LG45_06870</name>
</gene>
<dbReference type="EMBL" id="JRHH01000003">
    <property type="protein sequence ID" value="KGD68013.1"/>
    <property type="molecule type" value="Genomic_DNA"/>
</dbReference>
<dbReference type="RefSeq" id="WP_035125601.1">
    <property type="nucleotide sequence ID" value="NZ_JRHH01000003.1"/>
</dbReference>
<dbReference type="PANTHER" id="PTHR17985:SF8">
    <property type="entry name" value="TRANSPORT AND GOLGI ORGANIZATION PROTEIN 2 HOMOLOG"/>
    <property type="match status" value="1"/>
</dbReference>
<evidence type="ECO:0000313" key="1">
    <source>
        <dbReference type="EMBL" id="KGD68013.1"/>
    </source>
</evidence>